<evidence type="ECO:0000256" key="1">
    <source>
        <dbReference type="ARBA" id="ARBA00004141"/>
    </source>
</evidence>
<dbReference type="PANTHER" id="PTHR11410">
    <property type="entry name" value="ATP SYNTHASE SUBUNIT A"/>
    <property type="match status" value="1"/>
</dbReference>
<accession>A0ABW4N1X0</accession>
<keyword evidence="9 11" id="KW-0472">Membrane</keyword>
<dbReference type="InterPro" id="IPR045083">
    <property type="entry name" value="ATP_synth_F0_asu_bact/mt"/>
</dbReference>
<dbReference type="PROSITE" id="PS00449">
    <property type="entry name" value="ATPASE_A"/>
    <property type="match status" value="1"/>
</dbReference>
<dbReference type="SUPFAM" id="SSF81336">
    <property type="entry name" value="F1F0 ATP synthase subunit A"/>
    <property type="match status" value="1"/>
</dbReference>
<dbReference type="InterPro" id="IPR035908">
    <property type="entry name" value="F0_ATP_A_sf"/>
</dbReference>
<feature type="transmembrane region" description="Helical" evidence="11">
    <location>
        <begin position="89"/>
        <end position="112"/>
    </location>
</feature>
<comment type="caution">
    <text evidence="13">The sequence shown here is derived from an EMBL/GenBank/DDBJ whole genome shotgun (WGS) entry which is preliminary data.</text>
</comment>
<evidence type="ECO:0000256" key="5">
    <source>
        <dbReference type="ARBA" id="ARBA00022692"/>
    </source>
</evidence>
<keyword evidence="11" id="KW-1003">Cell membrane</keyword>
<dbReference type="RefSeq" id="WP_377282774.1">
    <property type="nucleotide sequence ID" value="NZ_JBHRSI010000008.1"/>
</dbReference>
<comment type="subcellular location">
    <subcellularLocation>
        <location evidence="11 12">Cell membrane</location>
        <topology evidence="11 12">Multi-pass membrane protein</topology>
    </subcellularLocation>
    <subcellularLocation>
        <location evidence="1">Membrane</location>
        <topology evidence="1">Multi-pass membrane protein</topology>
    </subcellularLocation>
</comment>
<evidence type="ECO:0000313" key="14">
    <source>
        <dbReference type="Proteomes" id="UP001597237"/>
    </source>
</evidence>
<dbReference type="PRINTS" id="PR00123">
    <property type="entry name" value="ATPASEA"/>
</dbReference>
<dbReference type="InterPro" id="IPR000568">
    <property type="entry name" value="ATP_synth_F0_asu"/>
</dbReference>
<evidence type="ECO:0000256" key="12">
    <source>
        <dbReference type="RuleBase" id="RU000483"/>
    </source>
</evidence>
<organism evidence="13 14">
    <name type="scientific">Phenylobacterium terrae</name>
    <dbReference type="NCBI Taxonomy" id="2665495"/>
    <lineage>
        <taxon>Bacteria</taxon>
        <taxon>Pseudomonadati</taxon>
        <taxon>Pseudomonadota</taxon>
        <taxon>Alphaproteobacteria</taxon>
        <taxon>Caulobacterales</taxon>
        <taxon>Caulobacteraceae</taxon>
        <taxon>Phenylobacterium</taxon>
    </lineage>
</organism>
<dbReference type="PANTHER" id="PTHR11410:SF0">
    <property type="entry name" value="ATP SYNTHASE SUBUNIT A"/>
    <property type="match status" value="1"/>
</dbReference>
<evidence type="ECO:0000256" key="3">
    <source>
        <dbReference type="ARBA" id="ARBA00022448"/>
    </source>
</evidence>
<keyword evidence="6 11" id="KW-0375">Hydrogen ion transport</keyword>
<evidence type="ECO:0000256" key="8">
    <source>
        <dbReference type="ARBA" id="ARBA00023065"/>
    </source>
</evidence>
<dbReference type="Gene3D" id="1.20.120.220">
    <property type="entry name" value="ATP synthase, F0 complex, subunit A"/>
    <property type="match status" value="1"/>
</dbReference>
<sequence>MADPMHQFEVQKIVDLPDFSLPGVGVIDMSITNSTVAMLLAAGLIVVFFAIATAKAAVVPGRLQLIGEGVFGYIDNLTTSIIGHEGRRYFPFIFTLFLFILAMNLLGMFLVFTATSQLAVTATLAAMTILLVLIVGVMRNGVNMYKLFVPAGVPWYMLVLVTPIELISFLLRPVTLALRLFGNMLGGHVALKVFAGFVVSLGALAAGGGLGLLGIPGALLSLGGVVALTALEFLVAFLQAFVFAVLACVYLNDVVNLGHHH</sequence>
<keyword evidence="14" id="KW-1185">Reference proteome</keyword>
<feature type="transmembrane region" description="Helical" evidence="11">
    <location>
        <begin position="147"/>
        <end position="171"/>
    </location>
</feature>
<dbReference type="CDD" id="cd00310">
    <property type="entry name" value="ATP-synt_Fo_a_6"/>
    <property type="match status" value="1"/>
</dbReference>
<evidence type="ECO:0000256" key="7">
    <source>
        <dbReference type="ARBA" id="ARBA00022989"/>
    </source>
</evidence>
<keyword evidence="5 11" id="KW-0812">Transmembrane</keyword>
<feature type="transmembrane region" description="Helical" evidence="11">
    <location>
        <begin position="225"/>
        <end position="252"/>
    </location>
</feature>
<evidence type="ECO:0000256" key="9">
    <source>
        <dbReference type="ARBA" id="ARBA00023136"/>
    </source>
</evidence>
<comment type="function">
    <text evidence="11 12">Key component of the proton channel; it plays a direct role in the translocation of protons across the membrane.</text>
</comment>
<dbReference type="HAMAP" id="MF_01393">
    <property type="entry name" value="ATP_synth_a_bact"/>
    <property type="match status" value="1"/>
</dbReference>
<dbReference type="EMBL" id="JBHUEY010000001">
    <property type="protein sequence ID" value="MFD1784038.1"/>
    <property type="molecule type" value="Genomic_DNA"/>
</dbReference>
<proteinExistence type="inferred from homology"/>
<keyword evidence="4 11" id="KW-0138">CF(0)</keyword>
<dbReference type="Pfam" id="PF00119">
    <property type="entry name" value="ATP-synt_A"/>
    <property type="match status" value="1"/>
</dbReference>
<gene>
    <name evidence="11" type="primary">atpB</name>
    <name evidence="13" type="ORF">ACFSC0_11585</name>
</gene>
<comment type="similarity">
    <text evidence="2 11 12">Belongs to the ATPase A chain family.</text>
</comment>
<keyword evidence="3 11" id="KW-0813">Transport</keyword>
<reference evidence="14" key="1">
    <citation type="journal article" date="2019" name="Int. J. Syst. Evol. Microbiol.">
        <title>The Global Catalogue of Microorganisms (GCM) 10K type strain sequencing project: providing services to taxonomists for standard genome sequencing and annotation.</title>
        <authorList>
            <consortium name="The Broad Institute Genomics Platform"/>
            <consortium name="The Broad Institute Genome Sequencing Center for Infectious Disease"/>
            <person name="Wu L."/>
            <person name="Ma J."/>
        </authorList>
    </citation>
    <scope>NUCLEOTIDE SEQUENCE [LARGE SCALE GENOMIC DNA]</scope>
    <source>
        <strain evidence="14">DFY28</strain>
    </source>
</reference>
<evidence type="ECO:0000256" key="2">
    <source>
        <dbReference type="ARBA" id="ARBA00006810"/>
    </source>
</evidence>
<dbReference type="InterPro" id="IPR023011">
    <property type="entry name" value="ATP_synth_F0_asu_AS"/>
</dbReference>
<evidence type="ECO:0000256" key="10">
    <source>
        <dbReference type="ARBA" id="ARBA00023310"/>
    </source>
</evidence>
<feature type="transmembrane region" description="Helical" evidence="11">
    <location>
        <begin position="118"/>
        <end position="135"/>
    </location>
</feature>
<evidence type="ECO:0000256" key="11">
    <source>
        <dbReference type="HAMAP-Rule" id="MF_01393"/>
    </source>
</evidence>
<evidence type="ECO:0000313" key="13">
    <source>
        <dbReference type="EMBL" id="MFD1784038.1"/>
    </source>
</evidence>
<protein>
    <recommendedName>
        <fullName evidence="11 12">ATP synthase subunit a</fullName>
    </recommendedName>
    <alternativeName>
        <fullName evidence="11">ATP synthase F0 sector subunit a</fullName>
    </alternativeName>
    <alternativeName>
        <fullName evidence="11">F-ATPase subunit 6</fullName>
    </alternativeName>
</protein>
<keyword evidence="8 11" id="KW-0406">Ion transport</keyword>
<dbReference type="Proteomes" id="UP001597237">
    <property type="component" value="Unassembled WGS sequence"/>
</dbReference>
<evidence type="ECO:0000256" key="6">
    <source>
        <dbReference type="ARBA" id="ARBA00022781"/>
    </source>
</evidence>
<dbReference type="NCBIfam" id="NF004482">
    <property type="entry name" value="PRK05815.2-4"/>
    <property type="match status" value="1"/>
</dbReference>
<evidence type="ECO:0000256" key="4">
    <source>
        <dbReference type="ARBA" id="ARBA00022547"/>
    </source>
</evidence>
<feature type="transmembrane region" description="Helical" evidence="11">
    <location>
        <begin position="191"/>
        <end position="213"/>
    </location>
</feature>
<keyword evidence="10 11" id="KW-0066">ATP synthesis</keyword>
<feature type="transmembrane region" description="Helical" evidence="11">
    <location>
        <begin position="36"/>
        <end position="58"/>
    </location>
</feature>
<dbReference type="NCBIfam" id="TIGR01131">
    <property type="entry name" value="ATP_synt_6_or_A"/>
    <property type="match status" value="1"/>
</dbReference>
<name>A0ABW4N1X0_9CAUL</name>
<keyword evidence="7 11" id="KW-1133">Transmembrane helix</keyword>